<sequence>MLVCYVCGREYGTLSLPIHIPQCIKKWEEAESQKPPKERRKLPRPPVGSDPNDGVPIKAGNVEAFNAAAFASYEENTLEHCGICGRSFNYDAFKKHQNLCTPDKPFKPRGTALGKGAIQDPVKIAASAVAQISLEATAAAPIRPKPAARPQTASGPASRPLAYTCYVCGCQFGSSSLFIHIPQCQKKWEATEESKGTFRPVPTMPPEMPATAEELPKGTDAIIAFNNAMSSHWNQVSLVACTGSSLRIHIPQCKAKWEAQEAQKPPGQQRPAPPIPPELVGELPKTAQAVEAFNTIMFQEYNTHSLDPCPNCGRTFRPEALAKHVGHCSGPARRRSQPS</sequence>
<dbReference type="GO" id="GO:0008270">
    <property type="term" value="F:zinc ion binding"/>
    <property type="evidence" value="ECO:0007669"/>
    <property type="project" value="UniProtKB-KW"/>
</dbReference>
<evidence type="ECO:0000313" key="9">
    <source>
        <dbReference type="Proteomes" id="UP001465755"/>
    </source>
</evidence>
<dbReference type="InterPro" id="IPR026319">
    <property type="entry name" value="ZC2HC1A/B-like"/>
</dbReference>
<dbReference type="Gene3D" id="3.30.160.60">
    <property type="entry name" value="Classic Zinc Finger"/>
    <property type="match status" value="1"/>
</dbReference>
<dbReference type="EMBL" id="JALJOQ010000042">
    <property type="protein sequence ID" value="KAK9805777.1"/>
    <property type="molecule type" value="Genomic_DNA"/>
</dbReference>
<keyword evidence="2" id="KW-0677">Repeat</keyword>
<dbReference type="InterPro" id="IPR049899">
    <property type="entry name" value="Znf_C2HC_C3H"/>
</dbReference>
<evidence type="ECO:0000256" key="5">
    <source>
        <dbReference type="PROSITE-ProRule" id="PRU01371"/>
    </source>
</evidence>
<evidence type="ECO:0000256" key="1">
    <source>
        <dbReference type="ARBA" id="ARBA00022723"/>
    </source>
</evidence>
<organism evidence="8 9">
    <name type="scientific">Symbiochloris irregularis</name>
    <dbReference type="NCBI Taxonomy" id="706552"/>
    <lineage>
        <taxon>Eukaryota</taxon>
        <taxon>Viridiplantae</taxon>
        <taxon>Chlorophyta</taxon>
        <taxon>core chlorophytes</taxon>
        <taxon>Trebouxiophyceae</taxon>
        <taxon>Trebouxiales</taxon>
        <taxon>Trebouxiaceae</taxon>
        <taxon>Symbiochloris</taxon>
    </lineage>
</organism>
<keyword evidence="3 5" id="KW-0863">Zinc-finger</keyword>
<evidence type="ECO:0000256" key="4">
    <source>
        <dbReference type="ARBA" id="ARBA00022833"/>
    </source>
</evidence>
<keyword evidence="1" id="KW-0479">Metal-binding</keyword>
<gene>
    <name evidence="8" type="ORF">WJX73_008636</name>
</gene>
<reference evidence="8 9" key="1">
    <citation type="journal article" date="2024" name="Nat. Commun.">
        <title>Phylogenomics reveals the evolutionary origins of lichenization in chlorophyte algae.</title>
        <authorList>
            <person name="Puginier C."/>
            <person name="Libourel C."/>
            <person name="Otte J."/>
            <person name="Skaloud P."/>
            <person name="Haon M."/>
            <person name="Grisel S."/>
            <person name="Petersen M."/>
            <person name="Berrin J.G."/>
            <person name="Delaux P.M."/>
            <person name="Dal Grande F."/>
            <person name="Keller J."/>
        </authorList>
    </citation>
    <scope>NUCLEOTIDE SEQUENCE [LARGE SCALE GENOMIC DNA]</scope>
    <source>
        <strain evidence="8 9">SAG 2036</strain>
    </source>
</reference>
<feature type="domain" description="C2HC/C3H-type" evidence="7">
    <location>
        <begin position="305"/>
        <end position="334"/>
    </location>
</feature>
<dbReference type="Proteomes" id="UP001465755">
    <property type="component" value="Unassembled WGS sequence"/>
</dbReference>
<dbReference type="Pfam" id="PF13913">
    <property type="entry name" value="zf-C2HC_2"/>
    <property type="match status" value="4"/>
</dbReference>
<keyword evidence="4" id="KW-0862">Zinc</keyword>
<evidence type="ECO:0000256" key="6">
    <source>
        <dbReference type="SAM" id="MobiDB-lite"/>
    </source>
</evidence>
<comment type="caution">
    <text evidence="8">The sequence shown here is derived from an EMBL/GenBank/DDBJ whole genome shotgun (WGS) entry which is preliminary data.</text>
</comment>
<feature type="region of interest" description="Disordered" evidence="6">
    <location>
        <begin position="30"/>
        <end position="56"/>
    </location>
</feature>
<dbReference type="AlphaFoldDB" id="A0AAW1PAZ8"/>
<keyword evidence="9" id="KW-1185">Reference proteome</keyword>
<protein>
    <recommendedName>
        <fullName evidence="7">C2HC/C3H-type domain-containing protein</fullName>
    </recommendedName>
</protein>
<evidence type="ECO:0000313" key="8">
    <source>
        <dbReference type="EMBL" id="KAK9805777.1"/>
    </source>
</evidence>
<evidence type="ECO:0000256" key="3">
    <source>
        <dbReference type="ARBA" id="ARBA00022771"/>
    </source>
</evidence>
<evidence type="ECO:0000259" key="7">
    <source>
        <dbReference type="PROSITE" id="PS52027"/>
    </source>
</evidence>
<dbReference type="PANTHER" id="PTHR13555:SF68">
    <property type="entry name" value="ZINC FINGER PROTEIN 474"/>
    <property type="match status" value="1"/>
</dbReference>
<dbReference type="PROSITE" id="PS52027">
    <property type="entry name" value="ZF_C2HC_C3H"/>
    <property type="match status" value="2"/>
</dbReference>
<accession>A0AAW1PAZ8</accession>
<proteinExistence type="predicted"/>
<feature type="domain" description="C2HC/C3H-type" evidence="7">
    <location>
        <begin position="1"/>
        <end position="29"/>
    </location>
</feature>
<name>A0AAW1PAZ8_9CHLO</name>
<dbReference type="PANTHER" id="PTHR13555">
    <property type="entry name" value="C2H2 ZINC FINGER CGI-62-RELATED"/>
    <property type="match status" value="1"/>
</dbReference>
<evidence type="ECO:0000256" key="2">
    <source>
        <dbReference type="ARBA" id="ARBA00022737"/>
    </source>
</evidence>